<dbReference type="CDD" id="cd14476">
    <property type="entry name" value="SPX_PHO1_like"/>
    <property type="match status" value="1"/>
</dbReference>
<feature type="transmembrane region" description="Helical" evidence="11">
    <location>
        <begin position="684"/>
        <end position="704"/>
    </location>
</feature>
<evidence type="ECO:0000256" key="4">
    <source>
        <dbReference type="ARBA" id="ARBA00022475"/>
    </source>
</evidence>
<dbReference type="PANTHER" id="PTHR10783">
    <property type="entry name" value="XENOTROPIC AND POLYTROPIC RETROVIRUS RECEPTOR 1-RELATED"/>
    <property type="match status" value="1"/>
</dbReference>
<name>A0A2G5F486_AQUCA</name>
<dbReference type="GO" id="GO:0005886">
    <property type="term" value="C:plasma membrane"/>
    <property type="evidence" value="ECO:0007669"/>
    <property type="project" value="UniProtKB-SubCell"/>
</dbReference>
<dbReference type="InParanoid" id="A0A2G5F486"/>
<dbReference type="InterPro" id="IPR004342">
    <property type="entry name" value="EXS_C"/>
</dbReference>
<dbReference type="PROSITE" id="PS51380">
    <property type="entry name" value="EXS"/>
    <property type="match status" value="1"/>
</dbReference>
<comment type="similarity">
    <text evidence="2">Belongs to the SYG1 (TC 2.A.94) family.</text>
</comment>
<comment type="function">
    <text evidence="9">May transport inorganic phosphate (Pi).</text>
</comment>
<feature type="transmembrane region" description="Helical" evidence="11">
    <location>
        <begin position="408"/>
        <end position="429"/>
    </location>
</feature>
<evidence type="ECO:0000256" key="6">
    <source>
        <dbReference type="ARBA" id="ARBA00022692"/>
    </source>
</evidence>
<organism evidence="14 15">
    <name type="scientific">Aquilegia coerulea</name>
    <name type="common">Rocky mountain columbine</name>
    <dbReference type="NCBI Taxonomy" id="218851"/>
    <lineage>
        <taxon>Eukaryota</taxon>
        <taxon>Viridiplantae</taxon>
        <taxon>Streptophyta</taxon>
        <taxon>Embryophyta</taxon>
        <taxon>Tracheophyta</taxon>
        <taxon>Spermatophyta</taxon>
        <taxon>Magnoliopsida</taxon>
        <taxon>Ranunculales</taxon>
        <taxon>Ranunculaceae</taxon>
        <taxon>Thalictroideae</taxon>
        <taxon>Aquilegia</taxon>
    </lineage>
</organism>
<dbReference type="GO" id="GO:0000822">
    <property type="term" value="F:inositol hexakisphosphate binding"/>
    <property type="evidence" value="ECO:0007669"/>
    <property type="project" value="TreeGrafter"/>
</dbReference>
<reference evidence="14 15" key="1">
    <citation type="submission" date="2017-09" db="EMBL/GenBank/DDBJ databases">
        <title>WGS assembly of Aquilegia coerulea Goldsmith.</title>
        <authorList>
            <person name="Hodges S."/>
            <person name="Kramer E."/>
            <person name="Nordborg M."/>
            <person name="Tomkins J."/>
            <person name="Borevitz J."/>
            <person name="Derieg N."/>
            <person name="Yan J."/>
            <person name="Mihaltcheva S."/>
            <person name="Hayes R.D."/>
            <person name="Rokhsar D."/>
        </authorList>
    </citation>
    <scope>NUCLEOTIDE SEQUENCE [LARGE SCALE GENOMIC DNA]</scope>
    <source>
        <strain evidence="15">cv. Goldsmith</strain>
    </source>
</reference>
<keyword evidence="3" id="KW-0813">Transport</keyword>
<dbReference type="EMBL" id="KZ305019">
    <property type="protein sequence ID" value="PIA62833.1"/>
    <property type="molecule type" value="Genomic_DNA"/>
</dbReference>
<keyword evidence="15" id="KW-1185">Reference proteome</keyword>
<evidence type="ECO:0000256" key="11">
    <source>
        <dbReference type="SAM" id="Phobius"/>
    </source>
</evidence>
<feature type="compositionally biased region" description="Low complexity" evidence="10">
    <location>
        <begin position="60"/>
        <end position="73"/>
    </location>
</feature>
<dbReference type="OrthoDB" id="9970435at2759"/>
<feature type="domain" description="SPX" evidence="13">
    <location>
        <begin position="1"/>
        <end position="314"/>
    </location>
</feature>
<dbReference type="Pfam" id="PF03124">
    <property type="entry name" value="EXS"/>
    <property type="match status" value="1"/>
</dbReference>
<dbReference type="PROSITE" id="PS51382">
    <property type="entry name" value="SPX"/>
    <property type="match status" value="1"/>
</dbReference>
<sequence>MKFGKEFASQMVPEWQTAYMDYNYLKFLLKDIQVSNQRNKPNGLKRRSTLYRTFSGLIQRNSNNNSPRKSTSSPRKRNGGGDIEDQVILVNVKAKGSEGLYETMFLMSTEEGGEKELVFFRKLDDEFNKVNQFYKSKVDEVVKEATFLNKQMDALIAFRIKVENRGKRIDLSAEMNRLASDVAASAAAVSASAPSGARKSGKIHTDAINENTTTDGIVSKDSDDVLNHVTINSPNGTPYSAIKGLLKVDKDNELNFRKANLRTVEEQLKRAFIEFYQKLRLLKNYSFLNLLALSKIMKKYDKVSSRNASKPYLNMVDSSYIGNSDEVTRLVERVEATFIKHFSNSNRSKGMNVLRPKARKETHTTTFSLGFLTGCTIALIAALILIIHVRKILKTEGFGQYMENMFPLYSLFAFIVLHMFMYAGNLYFWRRYRVNYSFIFGFKQGTELGYREVFLIGTGLATLALASVLANLDMEINEETKDYQVITELLPLGLVALVLLITFCPFNIIYRSSRFFLLCCVFHCICAPLYKVTLPDFFLADQLTSQIQALRSLEFYVCYYAWGDFKQRRNMCRSNDVYNTFYFIVATIPYLSRLLQCLRRLWEERDPMQGYNGLKYLSTVVAVLMRTAYSRQRSTVWWILALVTSIIATVFSTYWDLIVDWGLLQRQSKNRWLRDKLILPHKSVYFGVMVLNILLRLAWLQTVLNFQVSFLHRETLIAIVASLEIIRRGIWNFFRLENEHLNNVGKYRAFKSVPLPFNYDEDQDRDD</sequence>
<evidence type="ECO:0000256" key="2">
    <source>
        <dbReference type="ARBA" id="ARBA00009665"/>
    </source>
</evidence>
<keyword evidence="4" id="KW-1003">Cell membrane</keyword>
<evidence type="ECO:0000259" key="12">
    <source>
        <dbReference type="PROSITE" id="PS51380"/>
    </source>
</evidence>
<dbReference type="GO" id="GO:0016036">
    <property type="term" value="P:cellular response to phosphate starvation"/>
    <property type="evidence" value="ECO:0007669"/>
    <property type="project" value="TreeGrafter"/>
</dbReference>
<keyword evidence="6 11" id="KW-0812">Transmembrane</keyword>
<dbReference type="InterPro" id="IPR004331">
    <property type="entry name" value="SPX_dom"/>
</dbReference>
<dbReference type="InterPro" id="IPR034092">
    <property type="entry name" value="PHO1_SPX"/>
</dbReference>
<keyword evidence="5" id="KW-0592">Phosphate transport</keyword>
<evidence type="ECO:0000256" key="9">
    <source>
        <dbReference type="ARBA" id="ARBA00043939"/>
    </source>
</evidence>
<feature type="transmembrane region" description="Helical" evidence="11">
    <location>
        <begin position="450"/>
        <end position="469"/>
    </location>
</feature>
<protein>
    <submittedName>
        <fullName evidence="14">Uncharacterized protein</fullName>
    </submittedName>
</protein>
<proteinExistence type="inferred from homology"/>
<dbReference type="STRING" id="218851.A0A2G5F486"/>
<evidence type="ECO:0000313" key="15">
    <source>
        <dbReference type="Proteomes" id="UP000230069"/>
    </source>
</evidence>
<gene>
    <name evidence="14" type="ORF">AQUCO_00200685v1</name>
</gene>
<evidence type="ECO:0000256" key="5">
    <source>
        <dbReference type="ARBA" id="ARBA00022592"/>
    </source>
</evidence>
<feature type="transmembrane region" description="Helical" evidence="11">
    <location>
        <begin position="635"/>
        <end position="663"/>
    </location>
</feature>
<accession>A0A2G5F486</accession>
<dbReference type="GO" id="GO:0005802">
    <property type="term" value="C:trans-Golgi network"/>
    <property type="evidence" value="ECO:0007669"/>
    <property type="project" value="TreeGrafter"/>
</dbReference>
<dbReference type="Proteomes" id="UP000230069">
    <property type="component" value="Unassembled WGS sequence"/>
</dbReference>
<evidence type="ECO:0000259" key="13">
    <source>
        <dbReference type="PROSITE" id="PS51382"/>
    </source>
</evidence>
<feature type="transmembrane region" description="Helical" evidence="11">
    <location>
        <begin position="489"/>
        <end position="508"/>
    </location>
</feature>
<dbReference type="PANTHER" id="PTHR10783:SF4">
    <property type="entry name" value="PHOSPHATE TRANSPORTER PHO1 HOMOLOG 3"/>
    <property type="match status" value="1"/>
</dbReference>
<evidence type="ECO:0000256" key="8">
    <source>
        <dbReference type="ARBA" id="ARBA00023136"/>
    </source>
</evidence>
<evidence type="ECO:0000256" key="7">
    <source>
        <dbReference type="ARBA" id="ARBA00022989"/>
    </source>
</evidence>
<keyword evidence="8 11" id="KW-0472">Membrane</keyword>
<keyword evidence="7 11" id="KW-1133">Transmembrane helix</keyword>
<evidence type="ECO:0000256" key="3">
    <source>
        <dbReference type="ARBA" id="ARBA00022448"/>
    </source>
</evidence>
<dbReference type="GO" id="GO:0006817">
    <property type="term" value="P:phosphate ion transport"/>
    <property type="evidence" value="ECO:0007669"/>
    <property type="project" value="UniProtKB-KW"/>
</dbReference>
<comment type="subcellular location">
    <subcellularLocation>
        <location evidence="1">Cell membrane</location>
        <topology evidence="1">Multi-pass membrane protein</topology>
    </subcellularLocation>
</comment>
<feature type="transmembrane region" description="Helical" evidence="11">
    <location>
        <begin position="367"/>
        <end position="388"/>
    </location>
</feature>
<feature type="region of interest" description="Disordered" evidence="10">
    <location>
        <begin position="56"/>
        <end position="81"/>
    </location>
</feature>
<evidence type="ECO:0000256" key="1">
    <source>
        <dbReference type="ARBA" id="ARBA00004651"/>
    </source>
</evidence>
<evidence type="ECO:0000256" key="10">
    <source>
        <dbReference type="SAM" id="MobiDB-lite"/>
    </source>
</evidence>
<feature type="domain" description="EXS" evidence="12">
    <location>
        <begin position="573"/>
        <end position="767"/>
    </location>
</feature>
<dbReference type="AlphaFoldDB" id="A0A2G5F486"/>
<dbReference type="Pfam" id="PF03105">
    <property type="entry name" value="SPX"/>
    <property type="match status" value="1"/>
</dbReference>
<evidence type="ECO:0000313" key="14">
    <source>
        <dbReference type="EMBL" id="PIA62833.1"/>
    </source>
</evidence>